<keyword evidence="2" id="KW-1185">Reference proteome</keyword>
<name>A0ABR2YNM2_9CHLO</name>
<evidence type="ECO:0000313" key="1">
    <source>
        <dbReference type="EMBL" id="KAK9908196.1"/>
    </source>
</evidence>
<dbReference type="Proteomes" id="UP001491310">
    <property type="component" value="Unassembled WGS sequence"/>
</dbReference>
<protein>
    <recommendedName>
        <fullName evidence="3">Proteasome assembly chaperone 1</fullName>
    </recommendedName>
</protein>
<proteinExistence type="predicted"/>
<evidence type="ECO:0000313" key="2">
    <source>
        <dbReference type="Proteomes" id="UP001491310"/>
    </source>
</evidence>
<gene>
    <name evidence="1" type="ORF">WJX75_004095</name>
</gene>
<organism evidence="1 2">
    <name type="scientific">Coccomyxa subellipsoidea</name>
    <dbReference type="NCBI Taxonomy" id="248742"/>
    <lineage>
        <taxon>Eukaryota</taxon>
        <taxon>Viridiplantae</taxon>
        <taxon>Chlorophyta</taxon>
        <taxon>core chlorophytes</taxon>
        <taxon>Trebouxiophyceae</taxon>
        <taxon>Trebouxiophyceae incertae sedis</taxon>
        <taxon>Coccomyxaceae</taxon>
        <taxon>Coccomyxa</taxon>
    </lineage>
</organism>
<dbReference type="PANTHER" id="PTHR37227">
    <property type="entry name" value="OS01G0219000 PROTEIN"/>
    <property type="match status" value="1"/>
</dbReference>
<comment type="caution">
    <text evidence="1">The sequence shown here is derived from an EMBL/GenBank/DDBJ whole genome shotgun (WGS) entry which is preliminary data.</text>
</comment>
<evidence type="ECO:0008006" key="3">
    <source>
        <dbReference type="Google" id="ProtNLM"/>
    </source>
</evidence>
<dbReference type="PANTHER" id="PTHR37227:SF2">
    <property type="entry name" value="OS01G0219000 PROTEIN"/>
    <property type="match status" value="1"/>
</dbReference>
<accession>A0ABR2YNM2</accession>
<dbReference type="EMBL" id="JALJOT010000008">
    <property type="protein sequence ID" value="KAK9908196.1"/>
    <property type="molecule type" value="Genomic_DNA"/>
</dbReference>
<sequence length="193" mass="21244">MEDPLTGHYPSRSILDEEEELQAQEFSDEYSTPPLFKWSEKREGLVADGKLHVQLLVLTTSTSGRSLLTQCLSHDQAIGRIIQPEILQEAPIALRAMVEGPTGKESACECFVMAVISYCQVHDVPATLLVSVDASPLPDGVAVKALAENVARLLEDTEAQELSEMLKQPQIVAEACREARKNIRLSDRAALYL</sequence>
<reference evidence="1 2" key="1">
    <citation type="journal article" date="2024" name="Nat. Commun.">
        <title>Phylogenomics reveals the evolutionary origins of lichenization in chlorophyte algae.</title>
        <authorList>
            <person name="Puginier C."/>
            <person name="Libourel C."/>
            <person name="Otte J."/>
            <person name="Skaloud P."/>
            <person name="Haon M."/>
            <person name="Grisel S."/>
            <person name="Petersen M."/>
            <person name="Berrin J.G."/>
            <person name="Delaux P.M."/>
            <person name="Dal Grande F."/>
            <person name="Keller J."/>
        </authorList>
    </citation>
    <scope>NUCLEOTIDE SEQUENCE [LARGE SCALE GENOMIC DNA]</scope>
    <source>
        <strain evidence="1 2">SAG 216-7</strain>
    </source>
</reference>